<organism evidence="5 6">
    <name type="scientific">Kitasatospora griseola</name>
    <name type="common">Streptomyces griseolosporeus</name>
    <dbReference type="NCBI Taxonomy" id="2064"/>
    <lineage>
        <taxon>Bacteria</taxon>
        <taxon>Bacillati</taxon>
        <taxon>Actinomycetota</taxon>
        <taxon>Actinomycetes</taxon>
        <taxon>Kitasatosporales</taxon>
        <taxon>Streptomycetaceae</taxon>
        <taxon>Kitasatospora</taxon>
    </lineage>
</organism>
<dbReference type="OrthoDB" id="9803968at2"/>
<dbReference type="EMBL" id="JXZB01000004">
    <property type="protein sequence ID" value="KIQ62754.1"/>
    <property type="molecule type" value="Genomic_DNA"/>
</dbReference>
<dbReference type="PANTHER" id="PTHR43201">
    <property type="entry name" value="ACYL-COA SYNTHETASE"/>
    <property type="match status" value="1"/>
</dbReference>
<dbReference type="Pfam" id="PF00501">
    <property type="entry name" value="AMP-binding"/>
    <property type="match status" value="1"/>
</dbReference>
<name>A0A0D0PJT4_KITGR</name>
<dbReference type="PANTHER" id="PTHR43201:SF5">
    <property type="entry name" value="MEDIUM-CHAIN ACYL-COA LIGASE ACSF2, MITOCHONDRIAL"/>
    <property type="match status" value="1"/>
</dbReference>
<protein>
    <submittedName>
        <fullName evidence="5">Long-chain fatty acid--CoA ligase</fullName>
    </submittedName>
</protein>
<dbReference type="RefSeq" id="WP_043914995.1">
    <property type="nucleotide sequence ID" value="NZ_JXZB01000004.1"/>
</dbReference>
<gene>
    <name evidence="5" type="ORF">TR51_27815</name>
</gene>
<dbReference type="Gene3D" id="3.30.300.30">
    <property type="match status" value="1"/>
</dbReference>
<dbReference type="Gene3D" id="3.40.50.12780">
    <property type="entry name" value="N-terminal domain of ligase-like"/>
    <property type="match status" value="1"/>
</dbReference>
<dbReference type="Proteomes" id="UP000032066">
    <property type="component" value="Unassembled WGS sequence"/>
</dbReference>
<accession>A0A0D0PJT4</accession>
<dbReference type="InterPro" id="IPR042099">
    <property type="entry name" value="ANL_N_sf"/>
</dbReference>
<reference evidence="5 6" key="1">
    <citation type="submission" date="2015-02" db="EMBL/GenBank/DDBJ databases">
        <title>Draft genome sequence of Kitasatospora griseola MF730-N6, a bafilomycin, terpentecin and satosporin producer.</title>
        <authorList>
            <person name="Arens J.C."/>
            <person name="Haltli B."/>
            <person name="Kerr R.G."/>
        </authorList>
    </citation>
    <scope>NUCLEOTIDE SEQUENCE [LARGE SCALE GENOMIC DNA]</scope>
    <source>
        <strain evidence="5 6">MF730-N6</strain>
    </source>
</reference>
<proteinExistence type="inferred from homology"/>
<dbReference type="AlphaFoldDB" id="A0A0D0PJT4"/>
<evidence type="ECO:0000313" key="6">
    <source>
        <dbReference type="Proteomes" id="UP000032066"/>
    </source>
</evidence>
<feature type="domain" description="AMP-dependent synthetase/ligase" evidence="3">
    <location>
        <begin position="16"/>
        <end position="379"/>
    </location>
</feature>
<dbReference type="GO" id="GO:0006631">
    <property type="term" value="P:fatty acid metabolic process"/>
    <property type="evidence" value="ECO:0007669"/>
    <property type="project" value="TreeGrafter"/>
</dbReference>
<keyword evidence="2 5" id="KW-0436">Ligase</keyword>
<evidence type="ECO:0000256" key="1">
    <source>
        <dbReference type="ARBA" id="ARBA00006432"/>
    </source>
</evidence>
<evidence type="ECO:0000256" key="2">
    <source>
        <dbReference type="ARBA" id="ARBA00022598"/>
    </source>
</evidence>
<dbReference type="InterPro" id="IPR045851">
    <property type="entry name" value="AMP-bd_C_sf"/>
</dbReference>
<evidence type="ECO:0000259" key="4">
    <source>
        <dbReference type="Pfam" id="PF13193"/>
    </source>
</evidence>
<evidence type="ECO:0000259" key="3">
    <source>
        <dbReference type="Pfam" id="PF00501"/>
    </source>
</evidence>
<evidence type="ECO:0000313" key="5">
    <source>
        <dbReference type="EMBL" id="KIQ62754.1"/>
    </source>
</evidence>
<dbReference type="InterPro" id="IPR000873">
    <property type="entry name" value="AMP-dep_synth/lig_dom"/>
</dbReference>
<dbReference type="PATRIC" id="fig|2064.6.peg.5903"/>
<dbReference type="InterPro" id="IPR025110">
    <property type="entry name" value="AMP-bd_C"/>
</dbReference>
<sequence length="523" mass="57848">MSNSEKQTITARSALHAQRRPDAAALVIEGRTITYGELHLESNRSANALLAEGLGRQARVAYLGRETDQYYELTIACAKAGVVLVPVNWRLIRAEVDHILRDSQAEVLFVERDFLTVVERLREELPTLRTVVEMDGETERGAGFTSWKAGHPDTDPGVDADPEDPIAQMYTSGTTGLPKGVVLSHRSYFTFIENMQRAGVDSIDWRPEDRSLTCFPGLHAGGYAWFMHCFNVGATSVVLRMFIPDEAVRVIRDEGVTTVWAAPAMLKMMLDEKVSSPEAYRSLRKIVYGGSPIDYELMVRCLDEFKCDIVQAYAAAETGSFITCLTAAEHVPGSPLMASAGRVLPGNEVKIIDGDGKELPAGQVGRICVKSPARFKEYWQRPEATAEMVVGEWLHMGDAGYFDEDGYLFLQDRINDTIIVAGQNIYPIEVENALRAHPAVADVAVFGVKDSRWGEVVRAAVVLRPGADPVRERDLLVFLRGRLADYKIPGGYAFLDDLPRNPTGKVLRRVLRDQYADSAAGRP</sequence>
<keyword evidence="6" id="KW-1185">Reference proteome</keyword>
<dbReference type="STRING" id="2064.TR51_27815"/>
<feature type="domain" description="AMP-binding enzyme C-terminal" evidence="4">
    <location>
        <begin position="429"/>
        <end position="505"/>
    </location>
</feature>
<dbReference type="NCBIfam" id="NF004837">
    <property type="entry name" value="PRK06187.1"/>
    <property type="match status" value="1"/>
</dbReference>
<comment type="caution">
    <text evidence="5">The sequence shown here is derived from an EMBL/GenBank/DDBJ whole genome shotgun (WGS) entry which is preliminary data.</text>
</comment>
<dbReference type="SUPFAM" id="SSF56801">
    <property type="entry name" value="Acetyl-CoA synthetase-like"/>
    <property type="match status" value="1"/>
</dbReference>
<comment type="similarity">
    <text evidence="1">Belongs to the ATP-dependent AMP-binding enzyme family.</text>
</comment>
<dbReference type="Pfam" id="PF13193">
    <property type="entry name" value="AMP-binding_C"/>
    <property type="match status" value="1"/>
</dbReference>
<dbReference type="GO" id="GO:0031956">
    <property type="term" value="F:medium-chain fatty acid-CoA ligase activity"/>
    <property type="evidence" value="ECO:0007669"/>
    <property type="project" value="TreeGrafter"/>
</dbReference>